<gene>
    <name evidence="1" type="ORF">L1987_12960</name>
</gene>
<keyword evidence="2" id="KW-1185">Reference proteome</keyword>
<protein>
    <submittedName>
        <fullName evidence="1">Uncharacterized protein</fullName>
    </submittedName>
</protein>
<dbReference type="EMBL" id="CM042021">
    <property type="protein sequence ID" value="KAI3819136.1"/>
    <property type="molecule type" value="Genomic_DNA"/>
</dbReference>
<reference evidence="1 2" key="2">
    <citation type="journal article" date="2022" name="Mol. Ecol. Resour.">
        <title>The genomes of chicory, endive, great burdock and yacon provide insights into Asteraceae paleo-polyploidization history and plant inulin production.</title>
        <authorList>
            <person name="Fan W."/>
            <person name="Wang S."/>
            <person name="Wang H."/>
            <person name="Wang A."/>
            <person name="Jiang F."/>
            <person name="Liu H."/>
            <person name="Zhao H."/>
            <person name="Xu D."/>
            <person name="Zhang Y."/>
        </authorList>
    </citation>
    <scope>NUCLEOTIDE SEQUENCE [LARGE SCALE GENOMIC DNA]</scope>
    <source>
        <strain evidence="2">cv. Yunnan</strain>
        <tissue evidence="1">Leaves</tissue>
    </source>
</reference>
<comment type="caution">
    <text evidence="1">The sequence shown here is derived from an EMBL/GenBank/DDBJ whole genome shotgun (WGS) entry which is preliminary data.</text>
</comment>
<reference evidence="2" key="1">
    <citation type="journal article" date="2022" name="Mol. Ecol. Resour.">
        <title>The genomes of chicory, endive, great burdock and yacon provide insights into Asteraceae palaeo-polyploidization history and plant inulin production.</title>
        <authorList>
            <person name="Fan W."/>
            <person name="Wang S."/>
            <person name="Wang H."/>
            <person name="Wang A."/>
            <person name="Jiang F."/>
            <person name="Liu H."/>
            <person name="Zhao H."/>
            <person name="Xu D."/>
            <person name="Zhang Y."/>
        </authorList>
    </citation>
    <scope>NUCLEOTIDE SEQUENCE [LARGE SCALE GENOMIC DNA]</scope>
    <source>
        <strain evidence="2">cv. Yunnan</strain>
    </source>
</reference>
<organism evidence="1 2">
    <name type="scientific">Smallanthus sonchifolius</name>
    <dbReference type="NCBI Taxonomy" id="185202"/>
    <lineage>
        <taxon>Eukaryota</taxon>
        <taxon>Viridiplantae</taxon>
        <taxon>Streptophyta</taxon>
        <taxon>Embryophyta</taxon>
        <taxon>Tracheophyta</taxon>
        <taxon>Spermatophyta</taxon>
        <taxon>Magnoliopsida</taxon>
        <taxon>eudicotyledons</taxon>
        <taxon>Gunneridae</taxon>
        <taxon>Pentapetalae</taxon>
        <taxon>asterids</taxon>
        <taxon>campanulids</taxon>
        <taxon>Asterales</taxon>
        <taxon>Asteraceae</taxon>
        <taxon>Asteroideae</taxon>
        <taxon>Heliantheae alliance</taxon>
        <taxon>Millerieae</taxon>
        <taxon>Smallanthus</taxon>
    </lineage>
</organism>
<sequence length="321" mass="37272">MPSFLSSIGFSRQDKDTPDIEKGENEGIRQGLSTLHLETKQKEDKKNTNFYKQDDVFIIKSLLRLFPMWGVFIVVSIMTATGSTFFSLQYSNLNTDNDIAVQIYYLVQEFLKFAIPHLYHWICCLPNEKIKIGVGMICGVMSCIFAWQLEVYRLKEVSHLVNEDPNTSISFLWLVPQFCLLGCMEGLTKEGLLELYKSQMKEEQYLQRYREEYIEFAMGLGKLLNIVLILILKGWFGDTINDSRLDKYYVVLVCVGAANFITYCCIARFFYKEREFANDDDDLANANLQQDDSIKENRDDEQNQDLGEDDKQDDKKKKVVE</sequence>
<dbReference type="Proteomes" id="UP001056120">
    <property type="component" value="Linkage Group LG04"/>
</dbReference>
<evidence type="ECO:0000313" key="2">
    <source>
        <dbReference type="Proteomes" id="UP001056120"/>
    </source>
</evidence>
<evidence type="ECO:0000313" key="1">
    <source>
        <dbReference type="EMBL" id="KAI3819136.1"/>
    </source>
</evidence>
<proteinExistence type="predicted"/>
<accession>A0ACB9JHH4</accession>
<name>A0ACB9JHH4_9ASTR</name>